<reference evidence="2" key="2">
    <citation type="journal article" date="2015" name="Data Brief">
        <title>Shoot transcriptome of the giant reed, Arundo donax.</title>
        <authorList>
            <person name="Barrero R.A."/>
            <person name="Guerrero F.D."/>
            <person name="Moolhuijzen P."/>
            <person name="Goolsby J.A."/>
            <person name="Tidwell J."/>
            <person name="Bellgard S.E."/>
            <person name="Bellgard M.I."/>
        </authorList>
    </citation>
    <scope>NUCLEOTIDE SEQUENCE</scope>
    <source>
        <tissue evidence="2">Shoot tissue taken approximately 20 cm above the soil surface</tissue>
    </source>
</reference>
<dbReference type="AlphaFoldDB" id="A0A0A9EAJ6"/>
<accession>A0A0A9EAJ6</accession>
<protein>
    <submittedName>
        <fullName evidence="2">Uncharacterized protein</fullName>
    </submittedName>
</protein>
<reference evidence="2" key="1">
    <citation type="submission" date="2014-09" db="EMBL/GenBank/DDBJ databases">
        <authorList>
            <person name="Magalhaes I.L.F."/>
            <person name="Oliveira U."/>
            <person name="Santos F.R."/>
            <person name="Vidigal T.H.D.A."/>
            <person name="Brescovit A.D."/>
            <person name="Santos A.J."/>
        </authorList>
    </citation>
    <scope>NUCLEOTIDE SEQUENCE</scope>
    <source>
        <tissue evidence="2">Shoot tissue taken approximately 20 cm above the soil surface</tissue>
    </source>
</reference>
<feature type="transmembrane region" description="Helical" evidence="1">
    <location>
        <begin position="50"/>
        <end position="76"/>
    </location>
</feature>
<organism evidence="2">
    <name type="scientific">Arundo donax</name>
    <name type="common">Giant reed</name>
    <name type="synonym">Donax arundinaceus</name>
    <dbReference type="NCBI Taxonomy" id="35708"/>
    <lineage>
        <taxon>Eukaryota</taxon>
        <taxon>Viridiplantae</taxon>
        <taxon>Streptophyta</taxon>
        <taxon>Embryophyta</taxon>
        <taxon>Tracheophyta</taxon>
        <taxon>Spermatophyta</taxon>
        <taxon>Magnoliopsida</taxon>
        <taxon>Liliopsida</taxon>
        <taxon>Poales</taxon>
        <taxon>Poaceae</taxon>
        <taxon>PACMAD clade</taxon>
        <taxon>Arundinoideae</taxon>
        <taxon>Arundineae</taxon>
        <taxon>Arundo</taxon>
    </lineage>
</organism>
<sequence>MATKSFRSSRMPNHQGIRTWSSPNLRTLLGAWSSPNLRTLLGACVVDLQFCFLACLLLWSGLVWCAVCLDICWFVCSLAPLHASRACPCCVSLLSTVAFCMLALIRGQIL</sequence>
<keyword evidence="1" id="KW-0812">Transmembrane</keyword>
<evidence type="ECO:0000313" key="2">
    <source>
        <dbReference type="EMBL" id="JAD97774.1"/>
    </source>
</evidence>
<dbReference type="EMBL" id="GBRH01200121">
    <property type="protein sequence ID" value="JAD97774.1"/>
    <property type="molecule type" value="Transcribed_RNA"/>
</dbReference>
<evidence type="ECO:0000256" key="1">
    <source>
        <dbReference type="SAM" id="Phobius"/>
    </source>
</evidence>
<keyword evidence="1" id="KW-0472">Membrane</keyword>
<proteinExistence type="predicted"/>
<feature type="transmembrane region" description="Helical" evidence="1">
    <location>
        <begin position="82"/>
        <end position="105"/>
    </location>
</feature>
<keyword evidence="1" id="KW-1133">Transmembrane helix</keyword>
<name>A0A0A9EAJ6_ARUDO</name>